<feature type="compositionally biased region" description="Polar residues" evidence="1">
    <location>
        <begin position="315"/>
        <end position="325"/>
    </location>
</feature>
<feature type="transmembrane region" description="Helical" evidence="2">
    <location>
        <begin position="55"/>
        <end position="79"/>
    </location>
</feature>
<dbReference type="STRING" id="230819.A0A5C3KMA2"/>
<keyword evidence="4" id="KW-1185">Reference proteome</keyword>
<keyword evidence="2" id="KW-0472">Membrane</keyword>
<feature type="transmembrane region" description="Helical" evidence="2">
    <location>
        <begin position="135"/>
        <end position="156"/>
    </location>
</feature>
<feature type="transmembrane region" description="Helical" evidence="2">
    <location>
        <begin position="248"/>
        <end position="270"/>
    </location>
</feature>
<keyword evidence="2" id="KW-1133">Transmembrane helix</keyword>
<feature type="region of interest" description="Disordered" evidence="1">
    <location>
        <begin position="315"/>
        <end position="366"/>
    </location>
</feature>
<proteinExistence type="predicted"/>
<keyword evidence="2" id="KW-0812">Transmembrane</keyword>
<dbReference type="OrthoDB" id="3351617at2759"/>
<dbReference type="Proteomes" id="UP000307440">
    <property type="component" value="Unassembled WGS sequence"/>
</dbReference>
<accession>A0A5C3KMA2</accession>
<evidence type="ECO:0000256" key="2">
    <source>
        <dbReference type="SAM" id="Phobius"/>
    </source>
</evidence>
<protein>
    <submittedName>
        <fullName evidence="3">Uncharacterized protein</fullName>
    </submittedName>
</protein>
<sequence>MSTLSDDELGMAFGEVMYVNIMLSLLDVGIQLFMFLYGLSVYLESPASLRKGRSPYIFLSFIIFAMACISGTIDCAFLFKVFMASTSPYDFLVQFIELDGTPVRFTSEVMFTIVVFIGDGLLLYRCFIIWSDKRLVIILPTLTYLAGVGMGIDSLIPASSMSTRASRVAWIFLLVSTNIIITALISFRLLRARSRLAKLLPDRTNTLDTYSGVIAILIESAAPLSIFGLAFASNMIYSFNNATIPSELAQYILAGLFYSFTALSPQMIIFRVTTGRSWLSNPNFHNASGDSILSKPIVFAQHTPAEQSFLIATQPGTGESSSVEGENSDGGSVELRQRTTAHAHLTSAPETVEIQTSDRPTGEKAV</sequence>
<feature type="transmembrane region" description="Helical" evidence="2">
    <location>
        <begin position="20"/>
        <end position="43"/>
    </location>
</feature>
<dbReference type="AlphaFoldDB" id="A0A5C3KMA2"/>
<evidence type="ECO:0000313" key="4">
    <source>
        <dbReference type="Proteomes" id="UP000307440"/>
    </source>
</evidence>
<organism evidence="3 4">
    <name type="scientific">Coprinopsis marcescibilis</name>
    <name type="common">Agaric fungus</name>
    <name type="synonym">Psathyrella marcescibilis</name>
    <dbReference type="NCBI Taxonomy" id="230819"/>
    <lineage>
        <taxon>Eukaryota</taxon>
        <taxon>Fungi</taxon>
        <taxon>Dikarya</taxon>
        <taxon>Basidiomycota</taxon>
        <taxon>Agaricomycotina</taxon>
        <taxon>Agaricomycetes</taxon>
        <taxon>Agaricomycetidae</taxon>
        <taxon>Agaricales</taxon>
        <taxon>Agaricineae</taxon>
        <taxon>Psathyrellaceae</taxon>
        <taxon>Coprinopsis</taxon>
    </lineage>
</organism>
<dbReference type="EMBL" id="ML210269">
    <property type="protein sequence ID" value="TFK21424.1"/>
    <property type="molecule type" value="Genomic_DNA"/>
</dbReference>
<evidence type="ECO:0000256" key="1">
    <source>
        <dbReference type="SAM" id="MobiDB-lite"/>
    </source>
</evidence>
<name>A0A5C3KMA2_COPMA</name>
<feature type="transmembrane region" description="Helical" evidence="2">
    <location>
        <begin position="168"/>
        <end position="190"/>
    </location>
</feature>
<evidence type="ECO:0000313" key="3">
    <source>
        <dbReference type="EMBL" id="TFK21424.1"/>
    </source>
</evidence>
<feature type="transmembrane region" description="Helical" evidence="2">
    <location>
        <begin position="109"/>
        <end position="128"/>
    </location>
</feature>
<reference evidence="3 4" key="1">
    <citation type="journal article" date="2019" name="Nat. Ecol. Evol.">
        <title>Megaphylogeny resolves global patterns of mushroom evolution.</title>
        <authorList>
            <person name="Varga T."/>
            <person name="Krizsan K."/>
            <person name="Foldi C."/>
            <person name="Dima B."/>
            <person name="Sanchez-Garcia M."/>
            <person name="Sanchez-Ramirez S."/>
            <person name="Szollosi G.J."/>
            <person name="Szarkandi J.G."/>
            <person name="Papp V."/>
            <person name="Albert L."/>
            <person name="Andreopoulos W."/>
            <person name="Angelini C."/>
            <person name="Antonin V."/>
            <person name="Barry K.W."/>
            <person name="Bougher N.L."/>
            <person name="Buchanan P."/>
            <person name="Buyck B."/>
            <person name="Bense V."/>
            <person name="Catcheside P."/>
            <person name="Chovatia M."/>
            <person name="Cooper J."/>
            <person name="Damon W."/>
            <person name="Desjardin D."/>
            <person name="Finy P."/>
            <person name="Geml J."/>
            <person name="Haridas S."/>
            <person name="Hughes K."/>
            <person name="Justo A."/>
            <person name="Karasinski D."/>
            <person name="Kautmanova I."/>
            <person name="Kiss B."/>
            <person name="Kocsube S."/>
            <person name="Kotiranta H."/>
            <person name="LaButti K.M."/>
            <person name="Lechner B.E."/>
            <person name="Liimatainen K."/>
            <person name="Lipzen A."/>
            <person name="Lukacs Z."/>
            <person name="Mihaltcheva S."/>
            <person name="Morgado L.N."/>
            <person name="Niskanen T."/>
            <person name="Noordeloos M.E."/>
            <person name="Ohm R.A."/>
            <person name="Ortiz-Santana B."/>
            <person name="Ovrebo C."/>
            <person name="Racz N."/>
            <person name="Riley R."/>
            <person name="Savchenko A."/>
            <person name="Shiryaev A."/>
            <person name="Soop K."/>
            <person name="Spirin V."/>
            <person name="Szebenyi C."/>
            <person name="Tomsovsky M."/>
            <person name="Tulloss R.E."/>
            <person name="Uehling J."/>
            <person name="Grigoriev I.V."/>
            <person name="Vagvolgyi C."/>
            <person name="Papp T."/>
            <person name="Martin F.M."/>
            <person name="Miettinen O."/>
            <person name="Hibbett D.S."/>
            <person name="Nagy L.G."/>
        </authorList>
    </citation>
    <scope>NUCLEOTIDE SEQUENCE [LARGE SCALE GENOMIC DNA]</scope>
    <source>
        <strain evidence="3 4">CBS 121175</strain>
    </source>
</reference>
<feature type="transmembrane region" description="Helical" evidence="2">
    <location>
        <begin position="210"/>
        <end position="236"/>
    </location>
</feature>
<gene>
    <name evidence="3" type="ORF">FA15DRAFT_624011</name>
</gene>